<dbReference type="EMBL" id="JBBJBU010000004">
    <property type="protein sequence ID" value="KAK7205940.1"/>
    <property type="molecule type" value="Genomic_DNA"/>
</dbReference>
<keyword evidence="3" id="KW-0285">Flavoprotein</keyword>
<organism evidence="5 6">
    <name type="scientific">Myxozyma melibiosi</name>
    <dbReference type="NCBI Taxonomy" id="54550"/>
    <lineage>
        <taxon>Eukaryota</taxon>
        <taxon>Fungi</taxon>
        <taxon>Dikarya</taxon>
        <taxon>Ascomycota</taxon>
        <taxon>Saccharomycotina</taxon>
        <taxon>Lipomycetes</taxon>
        <taxon>Lipomycetales</taxon>
        <taxon>Lipomycetaceae</taxon>
        <taxon>Myxozyma</taxon>
    </lineage>
</organism>
<evidence type="ECO:0000313" key="5">
    <source>
        <dbReference type="EMBL" id="KAK7205940.1"/>
    </source>
</evidence>
<comment type="caution">
    <text evidence="5">The sequence shown here is derived from an EMBL/GenBank/DDBJ whole genome shotgun (WGS) entry which is preliminary data.</text>
</comment>
<sequence length="363" mass="40462">MSEEDVLFTSIKVGKITLGHRLAFPPVTRYRCDDDGTPNADLAPQYYSERCLVPGTLLIAEATDVSFLGGGYPNSPGIYTDKQIAGWKKVTDAVHAKKGFIFCQVWNLGRVNPGTRQPDVFSASDVQMPDRPKPRPLTIDEIHQMVEDYGTAAKNAMKAGFDGIEIHGAHGYLVDQFMEDITNLRTDDYGGSIEKRARFGLEVVAKCVEAIGAENVAIRLSPFSKVQAMRMKGLYSQFSYFIEQLQDRFPGLAYVHMVEPRTAGNNDQIAEEGDSTEPFWNLWKGVWISAGGYNPTTAREYAASHPNSIVAVGRHFLSNPDLVAKFKENMALDAYDRSTFYINKAKEGYLGYTYAPELKGKYY</sequence>
<keyword evidence="6" id="KW-1185">Reference proteome</keyword>
<accession>A0ABR1F7V4</accession>
<evidence type="ECO:0000259" key="4">
    <source>
        <dbReference type="Pfam" id="PF00724"/>
    </source>
</evidence>
<evidence type="ECO:0000256" key="2">
    <source>
        <dbReference type="ARBA" id="ARBA00005979"/>
    </source>
</evidence>
<dbReference type="Pfam" id="PF00724">
    <property type="entry name" value="Oxidored_FMN"/>
    <property type="match status" value="1"/>
</dbReference>
<comment type="cofactor">
    <cofactor evidence="1">
        <name>FMN</name>
        <dbReference type="ChEBI" id="CHEBI:58210"/>
    </cofactor>
</comment>
<dbReference type="PANTHER" id="PTHR22893:SF91">
    <property type="entry name" value="NADPH DEHYDROGENASE 2-RELATED"/>
    <property type="match status" value="1"/>
</dbReference>
<gene>
    <name evidence="5" type="ORF">BZA70DRAFT_148614</name>
</gene>
<dbReference type="RefSeq" id="XP_064768973.1">
    <property type="nucleotide sequence ID" value="XM_064909689.1"/>
</dbReference>
<protein>
    <submittedName>
        <fullName evidence="5">NADPH2 dehydrogenase chain OYE2</fullName>
    </submittedName>
</protein>
<dbReference type="GeneID" id="90035201"/>
<feature type="domain" description="NADH:flavin oxidoreductase/NADH oxidase N-terminal" evidence="4">
    <location>
        <begin position="7"/>
        <end position="332"/>
    </location>
</feature>
<evidence type="ECO:0000256" key="3">
    <source>
        <dbReference type="ARBA" id="ARBA00022643"/>
    </source>
</evidence>
<dbReference type="InterPro" id="IPR045247">
    <property type="entry name" value="Oye-like"/>
</dbReference>
<proteinExistence type="inferred from homology"/>
<evidence type="ECO:0000256" key="1">
    <source>
        <dbReference type="ARBA" id="ARBA00001917"/>
    </source>
</evidence>
<dbReference type="InterPro" id="IPR013785">
    <property type="entry name" value="Aldolase_TIM"/>
</dbReference>
<dbReference type="InterPro" id="IPR001155">
    <property type="entry name" value="OxRdtase_FMN_N"/>
</dbReference>
<dbReference type="PANTHER" id="PTHR22893">
    <property type="entry name" value="NADH OXIDOREDUCTASE-RELATED"/>
    <property type="match status" value="1"/>
</dbReference>
<dbReference type="CDD" id="cd02933">
    <property type="entry name" value="OYE_like_FMN"/>
    <property type="match status" value="1"/>
</dbReference>
<comment type="similarity">
    <text evidence="2">Belongs to the NADH:flavin oxidoreductase/NADH oxidase family.</text>
</comment>
<dbReference type="Gene3D" id="3.20.20.70">
    <property type="entry name" value="Aldolase class I"/>
    <property type="match status" value="1"/>
</dbReference>
<reference evidence="5 6" key="1">
    <citation type="submission" date="2024-03" db="EMBL/GenBank/DDBJ databases">
        <title>Genome-scale model development and genomic sequencing of the oleaginous clade Lipomyces.</title>
        <authorList>
            <consortium name="Lawrence Berkeley National Laboratory"/>
            <person name="Czajka J.J."/>
            <person name="Han Y."/>
            <person name="Kim J."/>
            <person name="Mondo S.J."/>
            <person name="Hofstad B.A."/>
            <person name="Robles A."/>
            <person name="Haridas S."/>
            <person name="Riley R."/>
            <person name="LaButti K."/>
            <person name="Pangilinan J."/>
            <person name="Andreopoulos W."/>
            <person name="Lipzen A."/>
            <person name="Yan J."/>
            <person name="Wang M."/>
            <person name="Ng V."/>
            <person name="Grigoriev I.V."/>
            <person name="Spatafora J.W."/>
            <person name="Magnuson J.K."/>
            <person name="Baker S.E."/>
            <person name="Pomraning K.R."/>
        </authorList>
    </citation>
    <scope>NUCLEOTIDE SEQUENCE [LARGE SCALE GENOMIC DNA]</scope>
    <source>
        <strain evidence="5 6">Phaff 52-87</strain>
    </source>
</reference>
<evidence type="ECO:0000313" key="6">
    <source>
        <dbReference type="Proteomes" id="UP001498771"/>
    </source>
</evidence>
<dbReference type="Proteomes" id="UP001498771">
    <property type="component" value="Unassembled WGS sequence"/>
</dbReference>
<keyword evidence="3" id="KW-0288">FMN</keyword>
<dbReference type="SUPFAM" id="SSF51395">
    <property type="entry name" value="FMN-linked oxidoreductases"/>
    <property type="match status" value="1"/>
</dbReference>
<name>A0ABR1F7V4_9ASCO</name>